<organism evidence="4 5">
    <name type="scientific">Ilex paraguariensis</name>
    <name type="common">yerba mate</name>
    <dbReference type="NCBI Taxonomy" id="185542"/>
    <lineage>
        <taxon>Eukaryota</taxon>
        <taxon>Viridiplantae</taxon>
        <taxon>Streptophyta</taxon>
        <taxon>Embryophyta</taxon>
        <taxon>Tracheophyta</taxon>
        <taxon>Spermatophyta</taxon>
        <taxon>Magnoliopsida</taxon>
        <taxon>eudicotyledons</taxon>
        <taxon>Gunneridae</taxon>
        <taxon>Pentapetalae</taxon>
        <taxon>asterids</taxon>
        <taxon>campanulids</taxon>
        <taxon>Aquifoliales</taxon>
        <taxon>Aquifoliaceae</taxon>
        <taxon>Ilex</taxon>
    </lineage>
</organism>
<feature type="domain" description="USP" evidence="3">
    <location>
        <begin position="146"/>
        <end position="187"/>
    </location>
</feature>
<protein>
    <recommendedName>
        <fullName evidence="3">USP domain-containing protein</fullName>
    </recommendedName>
</protein>
<dbReference type="PROSITE" id="PS50235">
    <property type="entry name" value="USP_3"/>
    <property type="match status" value="1"/>
</dbReference>
<evidence type="ECO:0000256" key="2">
    <source>
        <dbReference type="SAM" id="MobiDB-lite"/>
    </source>
</evidence>
<accession>A0ABC8UTS2</accession>
<feature type="compositionally biased region" description="Polar residues" evidence="2">
    <location>
        <begin position="31"/>
        <end position="51"/>
    </location>
</feature>
<dbReference type="PROSITE" id="PS00972">
    <property type="entry name" value="USP_1"/>
    <property type="match status" value="1"/>
</dbReference>
<feature type="compositionally biased region" description="Polar residues" evidence="2">
    <location>
        <begin position="77"/>
        <end position="92"/>
    </location>
</feature>
<dbReference type="Gene3D" id="3.90.70.10">
    <property type="entry name" value="Cysteine proteinases"/>
    <property type="match status" value="1"/>
</dbReference>
<feature type="region of interest" description="Disordered" evidence="2">
    <location>
        <begin position="77"/>
        <end position="96"/>
    </location>
</feature>
<dbReference type="InterPro" id="IPR018200">
    <property type="entry name" value="USP_CS"/>
</dbReference>
<evidence type="ECO:0000259" key="3">
    <source>
        <dbReference type="PROSITE" id="PS50235"/>
    </source>
</evidence>
<keyword evidence="5" id="KW-1185">Reference proteome</keyword>
<dbReference type="EMBL" id="CAUOFW020008946">
    <property type="protein sequence ID" value="CAK9184347.1"/>
    <property type="molecule type" value="Genomic_DNA"/>
</dbReference>
<gene>
    <name evidence="4" type="ORF">ILEXP_LOCUS54665</name>
</gene>
<dbReference type="SUPFAM" id="SSF54001">
    <property type="entry name" value="Cysteine proteinases"/>
    <property type="match status" value="1"/>
</dbReference>
<dbReference type="InterPro" id="IPR028889">
    <property type="entry name" value="USP"/>
</dbReference>
<feature type="region of interest" description="Disordered" evidence="2">
    <location>
        <begin position="13"/>
        <end position="51"/>
    </location>
</feature>
<sequence length="187" mass="19965">MISVGIFDKLSELDSSKKSGPSKQLNKENVNKTGSIPENTSKIVSSSDENNRNYDSCSVLHSGGIEELKPNNVEISQSRVSENVSDPSNQSGLKGPCIEGLTISSKPLADDVLIGSSKGVDLELYKENVSKASNGPIVTVGDLLPRGLVNLGNLCFLNATLQALLSCSSFVQLLQELRSRDIPEVDC</sequence>
<name>A0ABC8UTS2_9AQUA</name>
<dbReference type="Pfam" id="PF00443">
    <property type="entry name" value="UCH"/>
    <property type="match status" value="1"/>
</dbReference>
<evidence type="ECO:0000313" key="5">
    <source>
        <dbReference type="Proteomes" id="UP001642360"/>
    </source>
</evidence>
<dbReference type="InterPro" id="IPR038765">
    <property type="entry name" value="Papain-like_cys_pep_sf"/>
</dbReference>
<comment type="caution">
    <text evidence="4">The sequence shown here is derived from an EMBL/GenBank/DDBJ whole genome shotgun (WGS) entry which is preliminary data.</text>
</comment>
<dbReference type="Proteomes" id="UP001642360">
    <property type="component" value="Unassembled WGS sequence"/>
</dbReference>
<comment type="similarity">
    <text evidence="1">Belongs to the peptidase C19 family.</text>
</comment>
<evidence type="ECO:0000313" key="4">
    <source>
        <dbReference type="EMBL" id="CAK9184347.1"/>
    </source>
</evidence>
<evidence type="ECO:0000256" key="1">
    <source>
        <dbReference type="ARBA" id="ARBA00009085"/>
    </source>
</evidence>
<dbReference type="InterPro" id="IPR001394">
    <property type="entry name" value="Peptidase_C19_UCH"/>
</dbReference>
<proteinExistence type="inferred from homology"/>
<dbReference type="AlphaFoldDB" id="A0ABC8UTS2"/>
<reference evidence="4 5" key="1">
    <citation type="submission" date="2024-02" db="EMBL/GenBank/DDBJ databases">
        <authorList>
            <person name="Vignale AGUSTIN F."/>
            <person name="Sosa J E."/>
            <person name="Modenutti C."/>
        </authorList>
    </citation>
    <scope>NUCLEOTIDE SEQUENCE [LARGE SCALE GENOMIC DNA]</scope>
</reference>